<feature type="compositionally biased region" description="Basic and acidic residues" evidence="2">
    <location>
        <begin position="297"/>
        <end position="315"/>
    </location>
</feature>
<evidence type="ECO:0000256" key="1">
    <source>
        <dbReference type="ARBA" id="ARBA00022468"/>
    </source>
</evidence>
<dbReference type="OMA" id="QECQNIA"/>
<evidence type="ECO:0000313" key="5">
    <source>
        <dbReference type="Proteomes" id="UP000070544"/>
    </source>
</evidence>
<feature type="region of interest" description="Disordered" evidence="2">
    <location>
        <begin position="631"/>
        <end position="659"/>
    </location>
</feature>
<organism evidence="4 5">
    <name type="scientific">Gonapodya prolifera (strain JEL478)</name>
    <name type="common">Monoblepharis prolifera</name>
    <dbReference type="NCBI Taxonomy" id="1344416"/>
    <lineage>
        <taxon>Eukaryota</taxon>
        <taxon>Fungi</taxon>
        <taxon>Fungi incertae sedis</taxon>
        <taxon>Chytridiomycota</taxon>
        <taxon>Chytridiomycota incertae sedis</taxon>
        <taxon>Monoblepharidomycetes</taxon>
        <taxon>Monoblepharidales</taxon>
        <taxon>Gonapodyaceae</taxon>
        <taxon>Gonapodya</taxon>
    </lineage>
</organism>
<name>A0A139AF20_GONPJ</name>
<dbReference type="GO" id="GO:0005096">
    <property type="term" value="F:GTPase activator activity"/>
    <property type="evidence" value="ECO:0007669"/>
    <property type="project" value="UniProtKB-KW"/>
</dbReference>
<proteinExistence type="predicted"/>
<feature type="region of interest" description="Disordered" evidence="2">
    <location>
        <begin position="285"/>
        <end position="331"/>
    </location>
</feature>
<dbReference type="PANTHER" id="PTHR23176">
    <property type="entry name" value="RHO/RAC/CDC GTPASE-ACTIVATING PROTEIN"/>
    <property type="match status" value="1"/>
</dbReference>
<protein>
    <submittedName>
        <fullName evidence="4">RhoGAP-domain-containing protein</fullName>
    </submittedName>
</protein>
<feature type="compositionally biased region" description="Polar residues" evidence="2">
    <location>
        <begin position="509"/>
        <end position="539"/>
    </location>
</feature>
<dbReference type="SUPFAM" id="SSF48350">
    <property type="entry name" value="GTPase activation domain, GAP"/>
    <property type="match status" value="1"/>
</dbReference>
<feature type="compositionally biased region" description="Low complexity" evidence="2">
    <location>
        <begin position="634"/>
        <end position="645"/>
    </location>
</feature>
<dbReference type="InterPro" id="IPR008936">
    <property type="entry name" value="Rho_GTPase_activation_prot"/>
</dbReference>
<dbReference type="InterPro" id="IPR050729">
    <property type="entry name" value="Rho-GAP"/>
</dbReference>
<dbReference type="SMART" id="SM00324">
    <property type="entry name" value="RhoGAP"/>
    <property type="match status" value="1"/>
</dbReference>
<accession>A0A139AF20</accession>
<sequence>MSWTKRAAELRERAAEVGSFALEHGGKLAAAAKEKAVVYGHVAGENIAYAAKETKDAAERAHEKWKKEREERERERELQEKPVFAGKIFGVTLQLAIERSRLSAEVDLPAVLIRCIQYVEDNGLTEEGLYRISASQSSVHRLKAEFDGGDDVDIPKMSELADPHTVAGCLKLYLRELPEPIIPQSLAKTLNAISPESATLKAQLISALSKLPRINLSVLSHLAIHLQKVSIQSEKNKMPASNLAIVFGVTLALDANLLAEIIELASDIVSNFVDSGALRHVLKPQSKHLSSTGFPPEAKDARDRDRRGLSEYEGLRKKKPPIPTKDRSVARRTVSGSGFSFAGSLAYSSLKDKEEDNPFLGASGDEIDNHRMVDEDVIETPNPTAPRPALPPRPNSSGLSTPSPTHVDPFSPEVDTSQTAVTNRGTVSGNYGNRVGLTQSQADVITSAAIAAGLNRGRMGGLREKTRAGSALATGSPDPFSDDGSHVGSVTGSVRAIDPVLLSDRDNGTESSNPFASGTASPALSRSGSNPFGSNESLPQECQNIAPASQRSVPGLVRSNAAARSSPGALSDPVTGVARRAASGGSVAAGLSKFNTEVVNPLNRAPTPKGAGHMSSLNSRTSQSIGGKVVNVQSGTGTSTSASDTWTRKEGGGGISSNPFLMMDAAAKAGSAKKVT</sequence>
<keyword evidence="1" id="KW-0343">GTPase activation</keyword>
<dbReference type="OrthoDB" id="185175at2759"/>
<dbReference type="AlphaFoldDB" id="A0A139AF20"/>
<dbReference type="CDD" id="cd00159">
    <property type="entry name" value="RhoGAP"/>
    <property type="match status" value="1"/>
</dbReference>
<evidence type="ECO:0000256" key="2">
    <source>
        <dbReference type="SAM" id="MobiDB-lite"/>
    </source>
</evidence>
<evidence type="ECO:0000259" key="3">
    <source>
        <dbReference type="PROSITE" id="PS50238"/>
    </source>
</evidence>
<dbReference type="PANTHER" id="PTHR23176:SF129">
    <property type="entry name" value="RHO GTPASE ACTIVATING PROTEIN AT 16F, ISOFORM E-RELATED"/>
    <property type="match status" value="1"/>
</dbReference>
<feature type="domain" description="Rho-GAP" evidence="3">
    <location>
        <begin position="91"/>
        <end position="280"/>
    </location>
</feature>
<dbReference type="InterPro" id="IPR000198">
    <property type="entry name" value="RhoGAP_dom"/>
</dbReference>
<feature type="compositionally biased region" description="Pro residues" evidence="2">
    <location>
        <begin position="383"/>
        <end position="394"/>
    </location>
</feature>
<dbReference type="STRING" id="1344416.A0A139AF20"/>
<dbReference type="Pfam" id="PF00620">
    <property type="entry name" value="RhoGAP"/>
    <property type="match status" value="1"/>
</dbReference>
<feature type="region of interest" description="Disordered" evidence="2">
    <location>
        <begin position="378"/>
        <end position="418"/>
    </location>
</feature>
<dbReference type="EMBL" id="KQ965764">
    <property type="protein sequence ID" value="KXS15164.1"/>
    <property type="molecule type" value="Genomic_DNA"/>
</dbReference>
<reference evidence="4 5" key="1">
    <citation type="journal article" date="2015" name="Genome Biol. Evol.">
        <title>Phylogenomic analyses indicate that early fungi evolved digesting cell walls of algal ancestors of land plants.</title>
        <authorList>
            <person name="Chang Y."/>
            <person name="Wang S."/>
            <person name="Sekimoto S."/>
            <person name="Aerts A.L."/>
            <person name="Choi C."/>
            <person name="Clum A."/>
            <person name="LaButti K.M."/>
            <person name="Lindquist E.A."/>
            <person name="Yee Ngan C."/>
            <person name="Ohm R.A."/>
            <person name="Salamov A.A."/>
            <person name="Grigoriev I.V."/>
            <person name="Spatafora J.W."/>
            <person name="Berbee M.L."/>
        </authorList>
    </citation>
    <scope>NUCLEOTIDE SEQUENCE [LARGE SCALE GENOMIC DNA]</scope>
    <source>
        <strain evidence="4 5">JEL478</strain>
    </source>
</reference>
<dbReference type="PROSITE" id="PS50238">
    <property type="entry name" value="RHOGAP"/>
    <property type="match status" value="1"/>
</dbReference>
<dbReference type="GO" id="GO:0005737">
    <property type="term" value="C:cytoplasm"/>
    <property type="evidence" value="ECO:0007669"/>
    <property type="project" value="TreeGrafter"/>
</dbReference>
<evidence type="ECO:0000313" key="4">
    <source>
        <dbReference type="EMBL" id="KXS15164.1"/>
    </source>
</evidence>
<keyword evidence="5" id="KW-1185">Reference proteome</keyword>
<dbReference type="Proteomes" id="UP000070544">
    <property type="component" value="Unassembled WGS sequence"/>
</dbReference>
<dbReference type="Gene3D" id="1.10.555.10">
    <property type="entry name" value="Rho GTPase activation protein"/>
    <property type="match status" value="1"/>
</dbReference>
<gene>
    <name evidence="4" type="ORF">M427DRAFT_70231</name>
</gene>
<feature type="region of interest" description="Disordered" evidence="2">
    <location>
        <begin position="465"/>
        <end position="539"/>
    </location>
</feature>
<dbReference type="GO" id="GO:0007165">
    <property type="term" value="P:signal transduction"/>
    <property type="evidence" value="ECO:0007669"/>
    <property type="project" value="InterPro"/>
</dbReference>